<keyword evidence="3" id="KW-0805">Transcription regulation</keyword>
<dbReference type="InterPro" id="IPR036864">
    <property type="entry name" value="Zn2-C6_fun-type_DNA-bd_sf"/>
</dbReference>
<dbReference type="InterPro" id="IPR007219">
    <property type="entry name" value="XnlR_reg_dom"/>
</dbReference>
<keyword evidence="10" id="KW-1185">Reference proteome</keyword>
<dbReference type="SUPFAM" id="SSF57701">
    <property type="entry name" value="Zn2/Cys6 DNA-binding domain"/>
    <property type="match status" value="1"/>
</dbReference>
<feature type="region of interest" description="Disordered" evidence="7">
    <location>
        <begin position="1"/>
        <end position="42"/>
    </location>
</feature>
<evidence type="ECO:0000256" key="6">
    <source>
        <dbReference type="ARBA" id="ARBA00023242"/>
    </source>
</evidence>
<reference evidence="9 10" key="1">
    <citation type="submission" date="2024-07" db="EMBL/GenBank/DDBJ databases">
        <title>Section-level genome sequencing and comparative genomics of Aspergillus sections Usti and Cavernicolus.</title>
        <authorList>
            <consortium name="Lawrence Berkeley National Laboratory"/>
            <person name="Nybo J.L."/>
            <person name="Vesth T.C."/>
            <person name="Theobald S."/>
            <person name="Frisvad J.C."/>
            <person name="Larsen T.O."/>
            <person name="Kjaerboelling I."/>
            <person name="Rothschild-Mancinelli K."/>
            <person name="Lyhne E.K."/>
            <person name="Kogle M.E."/>
            <person name="Barry K."/>
            <person name="Clum A."/>
            <person name="Na H."/>
            <person name="Ledsgaard L."/>
            <person name="Lin J."/>
            <person name="Lipzen A."/>
            <person name="Kuo A."/>
            <person name="Riley R."/>
            <person name="Mondo S."/>
            <person name="Labutti K."/>
            <person name="Haridas S."/>
            <person name="Pangalinan J."/>
            <person name="Salamov A.A."/>
            <person name="Simmons B.A."/>
            <person name="Magnuson J.K."/>
            <person name="Chen J."/>
            <person name="Drula E."/>
            <person name="Henrissat B."/>
            <person name="Wiebenga A."/>
            <person name="Lubbers R.J."/>
            <person name="Gomes A.C."/>
            <person name="Macurrencykelacurrency M.R."/>
            <person name="Stajich J."/>
            <person name="Grigoriev I.V."/>
            <person name="Mortensen U.H."/>
            <person name="De Vries R.P."/>
            <person name="Baker S.E."/>
            <person name="Andersen M.R."/>
        </authorList>
    </citation>
    <scope>NUCLEOTIDE SEQUENCE [LARGE SCALE GENOMIC DNA]</scope>
    <source>
        <strain evidence="9 10">CBS 449.75</strain>
    </source>
</reference>
<dbReference type="EMBL" id="JBFXLQ010000035">
    <property type="protein sequence ID" value="KAL2864998.1"/>
    <property type="molecule type" value="Genomic_DNA"/>
</dbReference>
<keyword evidence="2" id="KW-0479">Metal-binding</keyword>
<feature type="domain" description="Zn(2)-C6 fungal-type" evidence="8">
    <location>
        <begin position="40"/>
        <end position="70"/>
    </location>
</feature>
<dbReference type="CDD" id="cd12148">
    <property type="entry name" value="fungal_TF_MHR"/>
    <property type="match status" value="1"/>
</dbReference>
<dbReference type="Proteomes" id="UP001610432">
    <property type="component" value="Unassembled WGS sequence"/>
</dbReference>
<dbReference type="Gene3D" id="4.10.240.10">
    <property type="entry name" value="Zn(2)-C6 fungal-type DNA-binding domain"/>
    <property type="match status" value="1"/>
</dbReference>
<protein>
    <submittedName>
        <fullName evidence="9">Fungal-specific transcription factor domain-containing protein</fullName>
    </submittedName>
</protein>
<dbReference type="InterPro" id="IPR001138">
    <property type="entry name" value="Zn2Cys6_DnaBD"/>
</dbReference>
<proteinExistence type="predicted"/>
<evidence type="ECO:0000256" key="3">
    <source>
        <dbReference type="ARBA" id="ARBA00023015"/>
    </source>
</evidence>
<name>A0ABR4LKC8_9EURO</name>
<sequence length="706" mass="79028">MPQAPPRQQPRSGGSSNTDTPTTTNSRRRPREDDDTQGPPCTQCRIRKVRCDRQQPDCSNCRRGGVSCDYSNSPSRAYQVKDLLDAFTSVTTRLDRLESTLAGLVDYIKHSRATGLELPAITGSSRLESHSRERQEGPPVEPEPEPELEPPENECAVRYPAALALFTSLYRRLACVVSGASREPGSLWALAAQNGVMRRVLRRQLDIFPFNGGCLEIPIAGDNAPIQAPLRCFVESQVQTYLDHINSHTPIFDKTGLEDGIAFYYDSPPCQQYSVQALTLSNVVLLAKSANCAIQRGLPLDQETREHEKSVAQFLRANCDRALQNLEEFSKPSLENLKALLTLALVCQEFYNNPVFSRVCQAVTRMVRAMGLAQGPSQASRSWDDISESERLYWVAYILDKGIVFLSGHPGELNLFDSSHRLYSCDGKHPTTLQLFGARTHLMTIWEDIYSTLYSPRSTILHESDRQGQAGRLRDVLEWWRDTHKALLGKELLDRAYHLKHQQSELKYAFYVSKILVDRCDTSLSPQQRYRDTSRAALELFKEVAQGQPTPCTFAILGRMFRNFPMVAFHDLFVYILISDKSELPENAELLHDIRRILEPLRNPNFPESYCNKLHAGFSWCVTQLDILQNMTKDASSPTAPGGIAPDLDLDEMAAMASMPEYHNGAEEDPQSPFGLSELFFDRGLLSSLPLLSGVAGNGEPGVPAS</sequence>
<evidence type="ECO:0000313" key="10">
    <source>
        <dbReference type="Proteomes" id="UP001610432"/>
    </source>
</evidence>
<dbReference type="PROSITE" id="PS50048">
    <property type="entry name" value="ZN2_CY6_FUNGAL_2"/>
    <property type="match status" value="1"/>
</dbReference>
<feature type="compositionally biased region" description="Acidic residues" evidence="7">
    <location>
        <begin position="142"/>
        <end position="152"/>
    </location>
</feature>
<dbReference type="GeneID" id="98140401"/>
<feature type="region of interest" description="Disordered" evidence="7">
    <location>
        <begin position="119"/>
        <end position="152"/>
    </location>
</feature>
<evidence type="ECO:0000256" key="7">
    <source>
        <dbReference type="SAM" id="MobiDB-lite"/>
    </source>
</evidence>
<evidence type="ECO:0000259" key="8">
    <source>
        <dbReference type="PROSITE" id="PS50048"/>
    </source>
</evidence>
<dbReference type="CDD" id="cd00067">
    <property type="entry name" value="GAL4"/>
    <property type="match status" value="1"/>
</dbReference>
<evidence type="ECO:0000313" key="9">
    <source>
        <dbReference type="EMBL" id="KAL2864998.1"/>
    </source>
</evidence>
<evidence type="ECO:0000256" key="5">
    <source>
        <dbReference type="ARBA" id="ARBA00023163"/>
    </source>
</evidence>
<keyword evidence="6" id="KW-0539">Nucleus</keyword>
<keyword evidence="4" id="KW-0238">DNA-binding</keyword>
<keyword evidence="5" id="KW-0804">Transcription</keyword>
<accession>A0ABR4LKC8</accession>
<evidence type="ECO:0000256" key="1">
    <source>
        <dbReference type="ARBA" id="ARBA00004123"/>
    </source>
</evidence>
<dbReference type="RefSeq" id="XP_070883977.1">
    <property type="nucleotide sequence ID" value="XM_071025329.1"/>
</dbReference>
<gene>
    <name evidence="9" type="ORF">BJX67DRAFT_190846</name>
</gene>
<evidence type="ECO:0000256" key="2">
    <source>
        <dbReference type="ARBA" id="ARBA00022723"/>
    </source>
</evidence>
<dbReference type="Pfam" id="PF04082">
    <property type="entry name" value="Fungal_trans"/>
    <property type="match status" value="1"/>
</dbReference>
<evidence type="ECO:0000256" key="4">
    <source>
        <dbReference type="ARBA" id="ARBA00023125"/>
    </source>
</evidence>
<feature type="compositionally biased region" description="Low complexity" evidence="7">
    <location>
        <begin position="12"/>
        <end position="25"/>
    </location>
</feature>
<dbReference type="Pfam" id="PF00172">
    <property type="entry name" value="Zn_clus"/>
    <property type="match status" value="1"/>
</dbReference>
<dbReference type="PANTHER" id="PTHR46910">
    <property type="entry name" value="TRANSCRIPTION FACTOR PDR1"/>
    <property type="match status" value="1"/>
</dbReference>
<comment type="caution">
    <text evidence="9">The sequence shown here is derived from an EMBL/GenBank/DDBJ whole genome shotgun (WGS) entry which is preliminary data.</text>
</comment>
<comment type="subcellular location">
    <subcellularLocation>
        <location evidence="1">Nucleus</location>
    </subcellularLocation>
</comment>
<dbReference type="SMART" id="SM00066">
    <property type="entry name" value="GAL4"/>
    <property type="match status" value="1"/>
</dbReference>
<dbReference type="InterPro" id="IPR050987">
    <property type="entry name" value="AtrR-like"/>
</dbReference>
<organism evidence="9 10">
    <name type="scientific">Aspergillus lucknowensis</name>
    <dbReference type="NCBI Taxonomy" id="176173"/>
    <lineage>
        <taxon>Eukaryota</taxon>
        <taxon>Fungi</taxon>
        <taxon>Dikarya</taxon>
        <taxon>Ascomycota</taxon>
        <taxon>Pezizomycotina</taxon>
        <taxon>Eurotiomycetes</taxon>
        <taxon>Eurotiomycetidae</taxon>
        <taxon>Eurotiales</taxon>
        <taxon>Aspergillaceae</taxon>
        <taxon>Aspergillus</taxon>
        <taxon>Aspergillus subgen. Nidulantes</taxon>
    </lineage>
</organism>
<feature type="compositionally biased region" description="Basic and acidic residues" evidence="7">
    <location>
        <begin position="127"/>
        <end position="136"/>
    </location>
</feature>
<dbReference type="PANTHER" id="PTHR46910:SF37">
    <property type="entry name" value="ZN(II)2CYS6 TRANSCRIPTION FACTOR (EUROFUNG)"/>
    <property type="match status" value="1"/>
</dbReference>